<comment type="caution">
    <text evidence="5">The sequence shown here is derived from an EMBL/GenBank/DDBJ whole genome shotgun (WGS) entry which is preliminary data.</text>
</comment>
<dbReference type="EMBL" id="MHQZ01000025">
    <property type="protein sequence ID" value="OHA13695.1"/>
    <property type="molecule type" value="Genomic_DNA"/>
</dbReference>
<dbReference type="NCBIfam" id="TIGR00002">
    <property type="entry name" value="S16"/>
    <property type="match status" value="1"/>
</dbReference>
<evidence type="ECO:0000256" key="1">
    <source>
        <dbReference type="ARBA" id="ARBA00022980"/>
    </source>
</evidence>
<feature type="region of interest" description="Disordered" evidence="4">
    <location>
        <begin position="88"/>
        <end position="118"/>
    </location>
</feature>
<dbReference type="PANTHER" id="PTHR12919">
    <property type="entry name" value="30S RIBOSOMAL PROTEIN S16"/>
    <property type="match status" value="1"/>
</dbReference>
<dbReference type="GO" id="GO:0005737">
    <property type="term" value="C:cytoplasm"/>
    <property type="evidence" value="ECO:0007669"/>
    <property type="project" value="UniProtKB-ARBA"/>
</dbReference>
<dbReference type="PANTHER" id="PTHR12919:SF20">
    <property type="entry name" value="SMALL RIBOSOMAL SUBUNIT PROTEIN BS16M"/>
    <property type="match status" value="1"/>
</dbReference>
<dbReference type="Gene3D" id="3.30.1320.10">
    <property type="match status" value="1"/>
</dbReference>
<dbReference type="InterPro" id="IPR000307">
    <property type="entry name" value="Ribosomal_bS16"/>
</dbReference>
<feature type="compositionally biased region" description="Basic and acidic residues" evidence="4">
    <location>
        <begin position="89"/>
        <end position="111"/>
    </location>
</feature>
<proteinExistence type="inferred from homology"/>
<evidence type="ECO:0000256" key="4">
    <source>
        <dbReference type="SAM" id="MobiDB-lite"/>
    </source>
</evidence>
<sequence>MLKIRFQRVGRKHDPNFRVVLTDSRRAAQSGGFLEILGSYSPKQKTTQLKDERIKHWISKGAKISDSVHNILVKKGVIQGPKIKIAIKTGEKSAQKGGQTERKKEEKKEENTGGGTKR</sequence>
<evidence type="ECO:0000313" key="5">
    <source>
        <dbReference type="EMBL" id="OHA13695.1"/>
    </source>
</evidence>
<dbReference type="GO" id="GO:0006412">
    <property type="term" value="P:translation"/>
    <property type="evidence" value="ECO:0007669"/>
    <property type="project" value="UniProtKB-UniRule"/>
</dbReference>
<name>A0A1G2LQ11_9BACT</name>
<reference evidence="5 6" key="1">
    <citation type="journal article" date="2016" name="Nat. Commun.">
        <title>Thousands of microbial genomes shed light on interconnected biogeochemical processes in an aquifer system.</title>
        <authorList>
            <person name="Anantharaman K."/>
            <person name="Brown C.T."/>
            <person name="Hug L.A."/>
            <person name="Sharon I."/>
            <person name="Castelle C.J."/>
            <person name="Probst A.J."/>
            <person name="Thomas B.C."/>
            <person name="Singh A."/>
            <person name="Wilkins M.J."/>
            <person name="Karaoz U."/>
            <person name="Brodie E.L."/>
            <person name="Williams K.H."/>
            <person name="Hubbard S.S."/>
            <person name="Banfield J.F."/>
        </authorList>
    </citation>
    <scope>NUCLEOTIDE SEQUENCE [LARGE SCALE GENOMIC DNA]</scope>
</reference>
<accession>A0A1G2LQ11</accession>
<gene>
    <name evidence="3" type="primary">rpsP</name>
    <name evidence="5" type="ORF">A2909_01025</name>
</gene>
<comment type="similarity">
    <text evidence="3">Belongs to the bacterial ribosomal protein bS16 family.</text>
</comment>
<evidence type="ECO:0000313" key="6">
    <source>
        <dbReference type="Proteomes" id="UP000178302"/>
    </source>
</evidence>
<evidence type="ECO:0000256" key="3">
    <source>
        <dbReference type="HAMAP-Rule" id="MF_00385"/>
    </source>
</evidence>
<dbReference type="GO" id="GO:0015935">
    <property type="term" value="C:small ribosomal subunit"/>
    <property type="evidence" value="ECO:0007669"/>
    <property type="project" value="TreeGrafter"/>
</dbReference>
<dbReference type="HAMAP" id="MF_00385">
    <property type="entry name" value="Ribosomal_bS16"/>
    <property type="match status" value="1"/>
</dbReference>
<dbReference type="GO" id="GO:0003735">
    <property type="term" value="F:structural constituent of ribosome"/>
    <property type="evidence" value="ECO:0007669"/>
    <property type="project" value="InterPro"/>
</dbReference>
<keyword evidence="1 3" id="KW-0689">Ribosomal protein</keyword>
<protein>
    <recommendedName>
        <fullName evidence="3">Small ribosomal subunit protein bS16</fullName>
    </recommendedName>
</protein>
<dbReference type="SUPFAM" id="SSF54565">
    <property type="entry name" value="Ribosomal protein S16"/>
    <property type="match status" value="1"/>
</dbReference>
<evidence type="ECO:0000256" key="2">
    <source>
        <dbReference type="ARBA" id="ARBA00023274"/>
    </source>
</evidence>
<organism evidence="5 6">
    <name type="scientific">Candidatus Tagabacteria bacterium RIFCSPLOWO2_01_FULL_39_11</name>
    <dbReference type="NCBI Taxonomy" id="1802295"/>
    <lineage>
        <taxon>Bacteria</taxon>
        <taxon>Candidatus Tagaibacteriota</taxon>
    </lineage>
</organism>
<keyword evidence="2 3" id="KW-0687">Ribonucleoprotein</keyword>
<dbReference type="Proteomes" id="UP000178302">
    <property type="component" value="Unassembled WGS sequence"/>
</dbReference>
<dbReference type="InterPro" id="IPR023803">
    <property type="entry name" value="Ribosomal_bS16_dom_sf"/>
</dbReference>
<dbReference type="Pfam" id="PF00886">
    <property type="entry name" value="Ribosomal_S16"/>
    <property type="match status" value="1"/>
</dbReference>
<dbReference type="AlphaFoldDB" id="A0A1G2LQ11"/>